<sequence>MSRTDSPHHPRPSRLRRSSPTLEKKTNKQMYLPPSPILMPIDELAEDMGLYMAAHRVKNDRTVALYLRMEEHYTAAIAHCDSWLRVHRKEHGVPTKLDRHSSSWRQHRADLDDALARLRDAGVTTYDPSRGPPLPGSLAPNSMSDARQARLHWLALQPEQRDEAAFTRYEVDSRKAAYTKQLLVLKKAEELHWQAMRLLLRARVKAARRRGLRNLRCVVCLNRTPYAVFQDREREQKDSMRRRRTWRRVGKTVIWLQKANHMTREPESRSDSGIDA</sequence>
<reference evidence="2 3" key="1">
    <citation type="journal article" date="2016" name="Mol. Biol. Evol.">
        <title>Comparative Genomics of Early-Diverging Mushroom-Forming Fungi Provides Insights into the Origins of Lignocellulose Decay Capabilities.</title>
        <authorList>
            <person name="Nagy L.G."/>
            <person name="Riley R."/>
            <person name="Tritt A."/>
            <person name="Adam C."/>
            <person name="Daum C."/>
            <person name="Floudas D."/>
            <person name="Sun H."/>
            <person name="Yadav J.S."/>
            <person name="Pangilinan J."/>
            <person name="Larsson K.H."/>
            <person name="Matsuura K."/>
            <person name="Barry K."/>
            <person name="Labutti K."/>
            <person name="Kuo R."/>
            <person name="Ohm R.A."/>
            <person name="Bhattacharya S.S."/>
            <person name="Shirouzu T."/>
            <person name="Yoshinaga Y."/>
            <person name="Martin F.M."/>
            <person name="Grigoriev I.V."/>
            <person name="Hibbett D.S."/>
        </authorList>
    </citation>
    <scope>NUCLEOTIDE SEQUENCE [LARGE SCALE GENOMIC DNA]</scope>
    <source>
        <strain evidence="2 3">L-15889</strain>
    </source>
</reference>
<evidence type="ECO:0000313" key="2">
    <source>
        <dbReference type="EMBL" id="KZT69752.1"/>
    </source>
</evidence>
<accession>A0A165QPJ1</accession>
<dbReference type="AlphaFoldDB" id="A0A165QPJ1"/>
<dbReference type="EMBL" id="KV429055">
    <property type="protein sequence ID" value="KZT69752.1"/>
    <property type="molecule type" value="Genomic_DNA"/>
</dbReference>
<evidence type="ECO:0000256" key="1">
    <source>
        <dbReference type="SAM" id="MobiDB-lite"/>
    </source>
</evidence>
<evidence type="ECO:0000313" key="3">
    <source>
        <dbReference type="Proteomes" id="UP000076727"/>
    </source>
</evidence>
<proteinExistence type="predicted"/>
<protein>
    <submittedName>
        <fullName evidence="2">Uncharacterized protein</fullName>
    </submittedName>
</protein>
<dbReference type="Proteomes" id="UP000076727">
    <property type="component" value="Unassembled WGS sequence"/>
</dbReference>
<gene>
    <name evidence="2" type="ORF">DAEQUDRAFT_726059</name>
</gene>
<keyword evidence="3" id="KW-1185">Reference proteome</keyword>
<name>A0A165QPJ1_9APHY</name>
<dbReference type="OrthoDB" id="2799277at2759"/>
<feature type="region of interest" description="Disordered" evidence="1">
    <location>
        <begin position="1"/>
        <end position="34"/>
    </location>
</feature>
<organism evidence="2 3">
    <name type="scientific">Daedalea quercina L-15889</name>
    <dbReference type="NCBI Taxonomy" id="1314783"/>
    <lineage>
        <taxon>Eukaryota</taxon>
        <taxon>Fungi</taxon>
        <taxon>Dikarya</taxon>
        <taxon>Basidiomycota</taxon>
        <taxon>Agaricomycotina</taxon>
        <taxon>Agaricomycetes</taxon>
        <taxon>Polyporales</taxon>
        <taxon>Fomitopsis</taxon>
    </lineage>
</organism>